<dbReference type="NCBIfam" id="NF047358">
    <property type="entry name" value="TenpIN"/>
    <property type="match status" value="1"/>
</dbReference>
<sequence>MEFDVDVRLLSQQFVDDYPSSLYPEFMHKHARPYACLLIDTHEDYIISIPFRSSIHHNHAFLFSGTQRSKSTRSGLDYTKLVLIQKLEYIDNSAALVDNDEYKETRTNIVKIVNQMSKYIDDYVNHMKGTQLLHPREFSRRYRYPTLKYFHDILGIESSAEP</sequence>
<proteinExistence type="predicted"/>
<name>A0A252F7T4_9FIRM</name>
<dbReference type="EMBL" id="NHOC01000001">
    <property type="protein sequence ID" value="OUM21814.1"/>
    <property type="molecule type" value="Genomic_DNA"/>
</dbReference>
<dbReference type="AlphaFoldDB" id="A0A252F7T4"/>
<dbReference type="RefSeq" id="WP_087016825.1">
    <property type="nucleotide sequence ID" value="NZ_CP178353.1"/>
</dbReference>
<evidence type="ECO:0000313" key="1">
    <source>
        <dbReference type="EMBL" id="OUM21814.1"/>
    </source>
</evidence>
<keyword evidence="2" id="KW-1185">Reference proteome</keyword>
<evidence type="ECO:0000313" key="2">
    <source>
        <dbReference type="Proteomes" id="UP000194903"/>
    </source>
</evidence>
<dbReference type="Proteomes" id="UP000194903">
    <property type="component" value="Unassembled WGS sequence"/>
</dbReference>
<dbReference type="OrthoDB" id="9803917at2"/>
<protein>
    <recommendedName>
        <fullName evidence="3">Protein AbiQ</fullName>
    </recommendedName>
</protein>
<dbReference type="InterPro" id="IPR049929">
    <property type="entry name" value="TenpN-like"/>
</dbReference>
<comment type="caution">
    <text evidence="1">The sequence shown here is derived from an EMBL/GenBank/DDBJ whole genome shotgun (WGS) entry which is preliminary data.</text>
</comment>
<gene>
    <name evidence="1" type="ORF">CBW42_00895</name>
</gene>
<dbReference type="CDD" id="cd17493">
    <property type="entry name" value="toxin_TenpN"/>
    <property type="match status" value="1"/>
</dbReference>
<organism evidence="1 2">
    <name type="scientific">Butyricicoccus porcorum</name>
    <dbReference type="NCBI Taxonomy" id="1945634"/>
    <lineage>
        <taxon>Bacteria</taxon>
        <taxon>Bacillati</taxon>
        <taxon>Bacillota</taxon>
        <taxon>Clostridia</taxon>
        <taxon>Eubacteriales</taxon>
        <taxon>Butyricicoccaceae</taxon>
        <taxon>Butyricicoccus</taxon>
    </lineage>
</organism>
<accession>A0A252F7T4</accession>
<evidence type="ECO:0008006" key="3">
    <source>
        <dbReference type="Google" id="ProtNLM"/>
    </source>
</evidence>
<reference evidence="1 2" key="1">
    <citation type="submission" date="2017-05" db="EMBL/GenBank/DDBJ databases">
        <title>Butyricicoccus porcorum sp. nov. a butyrate-producing bacterium from the swine intestinal tract.</title>
        <authorList>
            <person name="Trachsel J."/>
            <person name="Humphrey S."/>
            <person name="Allen H.K."/>
        </authorList>
    </citation>
    <scope>NUCLEOTIDE SEQUENCE [LARGE SCALE GENOMIC DNA]</scope>
    <source>
        <strain evidence="1">BB10</strain>
    </source>
</reference>